<dbReference type="STRING" id="867345.SAMN05421693_10817"/>
<evidence type="ECO:0000256" key="1">
    <source>
        <dbReference type="SAM" id="Coils"/>
    </source>
</evidence>
<dbReference type="InterPro" id="IPR014717">
    <property type="entry name" value="Transl_elong_EF1B/ribsomal_bS6"/>
</dbReference>
<keyword evidence="1" id="KW-0175">Coiled coil</keyword>
<feature type="coiled-coil region" evidence="1">
    <location>
        <begin position="68"/>
        <end position="98"/>
    </location>
</feature>
<dbReference type="Gene3D" id="1.10.287.540">
    <property type="entry name" value="Helix hairpin bin"/>
    <property type="match status" value="1"/>
</dbReference>
<sequence>MKAGNFDFNDLNNIDLKNIGNAPLPIRVMVLVLLSALLLGGGYWFFIKDQIERLHQVEAREPPLRQQFETKQRRAANLDAHKEQLEEMRRNFGTLLRQLPNQTEIPNLLVDVSQTALSAGLEIELFRPGNEVRRGFYAENPIRLRMKGNYEQVAHFTSGVAALPRIVTLHDINLRPDQGSHRLTIEATAKTYRYLEGSDG</sequence>
<keyword evidence="2" id="KW-0812">Transmembrane</keyword>
<dbReference type="Gene3D" id="3.30.70.60">
    <property type="match status" value="1"/>
</dbReference>
<dbReference type="GO" id="GO:0043107">
    <property type="term" value="P:type IV pilus-dependent motility"/>
    <property type="evidence" value="ECO:0007669"/>
    <property type="project" value="InterPro"/>
</dbReference>
<dbReference type="Proteomes" id="UP000199496">
    <property type="component" value="Unassembled WGS sequence"/>
</dbReference>
<proteinExistence type="predicted"/>
<dbReference type="EMBL" id="FOFO01000008">
    <property type="protein sequence ID" value="SEP85213.1"/>
    <property type="molecule type" value="Genomic_DNA"/>
</dbReference>
<dbReference type="InterPro" id="IPR007445">
    <property type="entry name" value="PilO"/>
</dbReference>
<evidence type="ECO:0000313" key="3">
    <source>
        <dbReference type="EMBL" id="SEP85213.1"/>
    </source>
</evidence>
<dbReference type="Pfam" id="PF04350">
    <property type="entry name" value="PilO"/>
    <property type="match status" value="1"/>
</dbReference>
<accession>A0A1H9B948</accession>
<keyword evidence="2" id="KW-0472">Membrane</keyword>
<keyword evidence="4" id="KW-1185">Reference proteome</keyword>
<organism evidence="3 4">
    <name type="scientific">Ectothiorhodospira magna</name>
    <dbReference type="NCBI Taxonomy" id="867345"/>
    <lineage>
        <taxon>Bacteria</taxon>
        <taxon>Pseudomonadati</taxon>
        <taxon>Pseudomonadota</taxon>
        <taxon>Gammaproteobacteria</taxon>
        <taxon>Chromatiales</taxon>
        <taxon>Ectothiorhodospiraceae</taxon>
        <taxon>Ectothiorhodospira</taxon>
    </lineage>
</organism>
<feature type="transmembrane region" description="Helical" evidence="2">
    <location>
        <begin position="26"/>
        <end position="46"/>
    </location>
</feature>
<dbReference type="GO" id="GO:0043683">
    <property type="term" value="P:type IV pilus assembly"/>
    <property type="evidence" value="ECO:0007669"/>
    <property type="project" value="InterPro"/>
</dbReference>
<gene>
    <name evidence="3" type="ORF">SAMN05421693_10817</name>
</gene>
<evidence type="ECO:0000313" key="4">
    <source>
        <dbReference type="Proteomes" id="UP000199496"/>
    </source>
</evidence>
<protein>
    <submittedName>
        <fullName evidence="3">Type IV pilus assembly protein PilO</fullName>
    </submittedName>
</protein>
<dbReference type="AlphaFoldDB" id="A0A1H9B948"/>
<name>A0A1H9B948_9GAMM</name>
<dbReference type="OrthoDB" id="9802133at2"/>
<evidence type="ECO:0000256" key="2">
    <source>
        <dbReference type="SAM" id="Phobius"/>
    </source>
</evidence>
<keyword evidence="2" id="KW-1133">Transmembrane helix</keyword>
<dbReference type="RefSeq" id="WP_090204929.1">
    <property type="nucleotide sequence ID" value="NZ_FOFO01000008.1"/>
</dbReference>
<reference evidence="3 4" key="1">
    <citation type="submission" date="2016-10" db="EMBL/GenBank/DDBJ databases">
        <authorList>
            <person name="de Groot N.N."/>
        </authorList>
    </citation>
    <scope>NUCLEOTIDE SEQUENCE [LARGE SCALE GENOMIC DNA]</scope>
    <source>
        <strain evidence="3 4">B7-7</strain>
    </source>
</reference>
<dbReference type="PIRSF" id="PIRSF016482">
    <property type="entry name" value="PilO"/>
    <property type="match status" value="1"/>
</dbReference>
<dbReference type="PANTHER" id="PTHR39555">
    <property type="entry name" value="FIMBRIAL ASSEMBLY PROTEIN PILO-LIKE PROTEIN-RELATED"/>
    <property type="match status" value="1"/>
</dbReference>
<dbReference type="PANTHER" id="PTHR39555:SF1">
    <property type="entry name" value="TYPE IV PILUS INNER MEMBRANE COMPONENT PILO"/>
    <property type="match status" value="1"/>
</dbReference>